<protein>
    <submittedName>
        <fullName evidence="1">Uncharacterized protein</fullName>
    </submittedName>
</protein>
<dbReference type="VEuPathDB" id="TriTrypDB:BSAL_62765"/>
<organism evidence="1 2">
    <name type="scientific">Bodo saltans</name>
    <name type="common">Flagellated protozoan</name>
    <dbReference type="NCBI Taxonomy" id="75058"/>
    <lineage>
        <taxon>Eukaryota</taxon>
        <taxon>Discoba</taxon>
        <taxon>Euglenozoa</taxon>
        <taxon>Kinetoplastea</taxon>
        <taxon>Metakinetoplastina</taxon>
        <taxon>Eubodonida</taxon>
        <taxon>Bodonidae</taxon>
        <taxon>Bodo</taxon>
    </lineage>
</organism>
<sequence length="279" mass="31632">FKKGALAISEGDYNRAAEIIDERADLRHSVLEWVCDPLCAILKTSVNEVNSALLNTMYLAGAKKLLQRGKALREESVHDDEKVFEALDTLRLGVVECQHRKLPRDIEAELLSEMGYIWSSILKLDEPAYRAYHASVQCALACPQLFTAHNWYKRAKDAVEKREQAKAAEEQRKKNDVDEAINKSLASELATLSAIANTGIESVLKHVTTTYPGRVAFEKHNPEKHKSDEDQHYRKLLMKILTNFHPNNTTTQSPKVKKLYNEITIVLTNYLNFGKHCAN</sequence>
<proteinExistence type="predicted"/>
<feature type="non-terminal residue" evidence="1">
    <location>
        <position position="1"/>
    </location>
</feature>
<keyword evidence="2" id="KW-1185">Reference proteome</keyword>
<evidence type="ECO:0000313" key="2">
    <source>
        <dbReference type="Proteomes" id="UP000051952"/>
    </source>
</evidence>
<dbReference type="Proteomes" id="UP000051952">
    <property type="component" value="Unassembled WGS sequence"/>
</dbReference>
<dbReference type="AlphaFoldDB" id="A0A0S4IX41"/>
<evidence type="ECO:0000313" key="1">
    <source>
        <dbReference type="EMBL" id="CUF46961.1"/>
    </source>
</evidence>
<gene>
    <name evidence="1" type="ORF">BSAL_62765</name>
</gene>
<name>A0A0S4IX41_BODSA</name>
<dbReference type="EMBL" id="CYKH01000332">
    <property type="protein sequence ID" value="CUF46961.1"/>
    <property type="molecule type" value="Genomic_DNA"/>
</dbReference>
<accession>A0A0S4IX41</accession>
<reference evidence="2" key="1">
    <citation type="submission" date="2015-09" db="EMBL/GenBank/DDBJ databases">
        <authorList>
            <consortium name="Pathogen Informatics"/>
        </authorList>
    </citation>
    <scope>NUCLEOTIDE SEQUENCE [LARGE SCALE GENOMIC DNA]</scope>
    <source>
        <strain evidence="2">Lake Konstanz</strain>
    </source>
</reference>